<dbReference type="SMART" id="SM01381">
    <property type="entry name" value="7TM_GPCR_Srsx"/>
    <property type="match status" value="1"/>
</dbReference>
<dbReference type="PANTHER" id="PTHR24243">
    <property type="entry name" value="G-PROTEIN COUPLED RECEPTOR"/>
    <property type="match status" value="1"/>
</dbReference>
<evidence type="ECO:0000256" key="7">
    <source>
        <dbReference type="ARBA" id="ARBA00023224"/>
    </source>
</evidence>
<evidence type="ECO:0000313" key="12">
    <source>
        <dbReference type="Proteomes" id="UP000887568"/>
    </source>
</evidence>
<evidence type="ECO:0000256" key="2">
    <source>
        <dbReference type="ARBA" id="ARBA00022692"/>
    </source>
</evidence>
<dbReference type="GO" id="GO:0004930">
    <property type="term" value="F:G protein-coupled receptor activity"/>
    <property type="evidence" value="ECO:0007669"/>
    <property type="project" value="UniProtKB-KW"/>
</dbReference>
<keyword evidence="7 8" id="KW-0807">Transducer</keyword>
<keyword evidence="3 9" id="KW-1133">Transmembrane helix</keyword>
<feature type="transmembrane region" description="Helical" evidence="9">
    <location>
        <begin position="68"/>
        <end position="89"/>
    </location>
</feature>
<proteinExistence type="inferred from homology"/>
<keyword evidence="2 8" id="KW-0812">Transmembrane</keyword>
<feature type="transmembrane region" description="Helical" evidence="9">
    <location>
        <begin position="101"/>
        <end position="123"/>
    </location>
</feature>
<dbReference type="Gene3D" id="1.20.1070.10">
    <property type="entry name" value="Rhodopsin 7-helix transmembrane proteins"/>
    <property type="match status" value="1"/>
</dbReference>
<evidence type="ECO:0000256" key="9">
    <source>
        <dbReference type="SAM" id="Phobius"/>
    </source>
</evidence>
<dbReference type="InterPro" id="IPR000276">
    <property type="entry name" value="GPCR_Rhodpsn"/>
</dbReference>
<feature type="domain" description="G-protein coupled receptors family 1 profile" evidence="10">
    <location>
        <begin position="47"/>
        <end position="291"/>
    </location>
</feature>
<dbReference type="GeneID" id="119731448"/>
<dbReference type="GO" id="GO:0005886">
    <property type="term" value="C:plasma membrane"/>
    <property type="evidence" value="ECO:0007669"/>
    <property type="project" value="TreeGrafter"/>
</dbReference>
<dbReference type="SUPFAM" id="SSF81321">
    <property type="entry name" value="Family A G protein-coupled receptor-like"/>
    <property type="match status" value="1"/>
</dbReference>
<sequence>MNGTIRHSDGLTTHERQLARDVEAHAQDYEDIIHHFIKIVAPIGIVLNSIFLFVVIRVKSMRTIINVYLSNLAVADAVYLILAMSTTWATEDTHVASGAFLAVNIASSTMHIASYCFVTVIAVERFSAVRQPLTQRARASKSRAAKVSAGVWVVAVVTGTLGGLANDTNYVTNVVFNQVCVVIFILIYLATFTITISSHIYIVIKLCHSDRERQAGQTRRVYPVVRMLVINTAVFYVLNTLDIVYLVVYLIFLFSLHSAAEALDIYWTSVDMLFCAAIFRFINSSINTLVYSVTNSQYRAAFLEAFPPLAKLLRQCHRCRRPQQTEQIELRAIPPAKAAQESPAQAN</sequence>
<dbReference type="EnsemblMetazoa" id="XM_038204617.1">
    <property type="protein sequence ID" value="XP_038060545.1"/>
    <property type="gene ID" value="LOC119731448"/>
</dbReference>
<evidence type="ECO:0000256" key="4">
    <source>
        <dbReference type="ARBA" id="ARBA00023040"/>
    </source>
</evidence>
<feature type="transmembrane region" description="Helical" evidence="9">
    <location>
        <begin position="225"/>
        <end position="253"/>
    </location>
</feature>
<dbReference type="CDD" id="cd00637">
    <property type="entry name" value="7tm_classA_rhodopsin-like"/>
    <property type="match status" value="1"/>
</dbReference>
<dbReference type="OrthoDB" id="10666410at2759"/>
<evidence type="ECO:0000259" key="10">
    <source>
        <dbReference type="PROSITE" id="PS50262"/>
    </source>
</evidence>
<keyword evidence="5 9" id="KW-0472">Membrane</keyword>
<evidence type="ECO:0000256" key="3">
    <source>
        <dbReference type="ARBA" id="ARBA00022989"/>
    </source>
</evidence>
<dbReference type="Proteomes" id="UP000887568">
    <property type="component" value="Unplaced"/>
</dbReference>
<keyword evidence="12" id="KW-1185">Reference proteome</keyword>
<feature type="transmembrane region" description="Helical" evidence="9">
    <location>
        <begin position="176"/>
        <end position="204"/>
    </location>
</feature>
<feature type="transmembrane region" description="Helical" evidence="9">
    <location>
        <begin position="144"/>
        <end position="164"/>
    </location>
</feature>
<reference evidence="11" key="1">
    <citation type="submission" date="2022-11" db="UniProtKB">
        <authorList>
            <consortium name="EnsemblMetazoa"/>
        </authorList>
    </citation>
    <scope>IDENTIFICATION</scope>
</reference>
<keyword evidence="4 8" id="KW-0297">G-protein coupled receptor</keyword>
<organism evidence="11 12">
    <name type="scientific">Patiria miniata</name>
    <name type="common">Bat star</name>
    <name type="synonym">Asterina miniata</name>
    <dbReference type="NCBI Taxonomy" id="46514"/>
    <lineage>
        <taxon>Eukaryota</taxon>
        <taxon>Metazoa</taxon>
        <taxon>Echinodermata</taxon>
        <taxon>Eleutherozoa</taxon>
        <taxon>Asterozoa</taxon>
        <taxon>Asteroidea</taxon>
        <taxon>Valvatacea</taxon>
        <taxon>Valvatida</taxon>
        <taxon>Asterinidae</taxon>
        <taxon>Patiria</taxon>
    </lineage>
</organism>
<dbReference type="PROSITE" id="PS00237">
    <property type="entry name" value="G_PROTEIN_RECEP_F1_1"/>
    <property type="match status" value="1"/>
</dbReference>
<evidence type="ECO:0000313" key="11">
    <source>
        <dbReference type="EnsemblMetazoa" id="XP_038060545.1"/>
    </source>
</evidence>
<comment type="subcellular location">
    <subcellularLocation>
        <location evidence="1">Membrane</location>
        <topology evidence="1">Multi-pass membrane protein</topology>
    </subcellularLocation>
</comment>
<dbReference type="PROSITE" id="PS50262">
    <property type="entry name" value="G_PROTEIN_RECEP_F1_2"/>
    <property type="match status" value="1"/>
</dbReference>
<dbReference type="Pfam" id="PF00001">
    <property type="entry name" value="7tm_1"/>
    <property type="match status" value="1"/>
</dbReference>
<dbReference type="PRINTS" id="PR00237">
    <property type="entry name" value="GPCRRHODOPSN"/>
</dbReference>
<evidence type="ECO:0000256" key="6">
    <source>
        <dbReference type="ARBA" id="ARBA00023170"/>
    </source>
</evidence>
<name>A0A914A9L6_PATMI</name>
<dbReference type="AlphaFoldDB" id="A0A914A9L6"/>
<accession>A0A914A9L6</accession>
<protein>
    <recommendedName>
        <fullName evidence="10">G-protein coupled receptors family 1 profile domain-containing protein</fullName>
    </recommendedName>
</protein>
<feature type="transmembrane region" description="Helical" evidence="9">
    <location>
        <begin position="36"/>
        <end position="56"/>
    </location>
</feature>
<dbReference type="RefSeq" id="XP_038060545.1">
    <property type="nucleotide sequence ID" value="XM_038204617.1"/>
</dbReference>
<feature type="transmembrane region" description="Helical" evidence="9">
    <location>
        <begin position="265"/>
        <end position="282"/>
    </location>
</feature>
<dbReference type="PANTHER" id="PTHR24243:SF208">
    <property type="entry name" value="PYROKININ-1 RECEPTOR"/>
    <property type="match status" value="1"/>
</dbReference>
<evidence type="ECO:0000256" key="8">
    <source>
        <dbReference type="RuleBase" id="RU000688"/>
    </source>
</evidence>
<evidence type="ECO:0000256" key="5">
    <source>
        <dbReference type="ARBA" id="ARBA00023136"/>
    </source>
</evidence>
<dbReference type="InterPro" id="IPR017452">
    <property type="entry name" value="GPCR_Rhodpsn_7TM"/>
</dbReference>
<comment type="similarity">
    <text evidence="8">Belongs to the G-protein coupled receptor 1 family.</text>
</comment>
<keyword evidence="6 8" id="KW-0675">Receptor</keyword>
<evidence type="ECO:0000256" key="1">
    <source>
        <dbReference type="ARBA" id="ARBA00004141"/>
    </source>
</evidence>